<evidence type="ECO:0000256" key="1">
    <source>
        <dbReference type="SAM" id="MobiDB-lite"/>
    </source>
</evidence>
<organism evidence="2 3">
    <name type="scientific">Castanea mollissima</name>
    <name type="common">Chinese chestnut</name>
    <dbReference type="NCBI Taxonomy" id="60419"/>
    <lineage>
        <taxon>Eukaryota</taxon>
        <taxon>Viridiplantae</taxon>
        <taxon>Streptophyta</taxon>
        <taxon>Embryophyta</taxon>
        <taxon>Tracheophyta</taxon>
        <taxon>Spermatophyta</taxon>
        <taxon>Magnoliopsida</taxon>
        <taxon>eudicotyledons</taxon>
        <taxon>Gunneridae</taxon>
        <taxon>Pentapetalae</taxon>
        <taxon>rosids</taxon>
        <taxon>fabids</taxon>
        <taxon>Fagales</taxon>
        <taxon>Fagaceae</taxon>
        <taxon>Castanea</taxon>
    </lineage>
</organism>
<name>A0A8J4QV43_9ROSI</name>
<feature type="region of interest" description="Disordered" evidence="1">
    <location>
        <begin position="1"/>
        <end position="71"/>
    </location>
</feature>
<accession>A0A8J4QV43</accession>
<comment type="caution">
    <text evidence="2">The sequence shown here is derived from an EMBL/GenBank/DDBJ whole genome shotgun (WGS) entry which is preliminary data.</text>
</comment>
<dbReference type="Proteomes" id="UP000737018">
    <property type="component" value="Unassembled WGS sequence"/>
</dbReference>
<gene>
    <name evidence="2" type="ORF">CMV_015323</name>
</gene>
<dbReference type="AlphaFoldDB" id="A0A8J4QV43"/>
<reference evidence="2" key="1">
    <citation type="submission" date="2020-03" db="EMBL/GenBank/DDBJ databases">
        <title>Castanea mollissima Vanexum genome sequencing.</title>
        <authorList>
            <person name="Staton M."/>
        </authorList>
    </citation>
    <scope>NUCLEOTIDE SEQUENCE</scope>
    <source>
        <tissue evidence="2">Leaf</tissue>
    </source>
</reference>
<dbReference type="EMBL" id="JRKL02002219">
    <property type="protein sequence ID" value="KAF3959910.1"/>
    <property type="molecule type" value="Genomic_DNA"/>
</dbReference>
<sequence>MYQHEVGRAAGDKVSTTDEQDTTYGPWLVVTRRRHDNRPTKKVGPTKDTVRDPMDRGSGETNTNASPPKSFIENKLDGMCISKRKMSLGQDVMGLDRNGVTVLMPIGPMEQAGVARSGYGPGHLRLQHPAPNRNSYPSVKSKKDQARARALFHQSGSAIETNTVQFSFVPKLPAVSYPSSNGIQNPDGLFLFSSSSPTIVGDH</sequence>
<feature type="compositionally biased region" description="Basic and acidic residues" evidence="1">
    <location>
        <begin position="1"/>
        <end position="11"/>
    </location>
</feature>
<evidence type="ECO:0000313" key="3">
    <source>
        <dbReference type="Proteomes" id="UP000737018"/>
    </source>
</evidence>
<keyword evidence="3" id="KW-1185">Reference proteome</keyword>
<feature type="compositionally biased region" description="Basic and acidic residues" evidence="1">
    <location>
        <begin position="48"/>
        <end position="58"/>
    </location>
</feature>
<evidence type="ECO:0000313" key="2">
    <source>
        <dbReference type="EMBL" id="KAF3959910.1"/>
    </source>
</evidence>
<protein>
    <submittedName>
        <fullName evidence="2">Uncharacterized protein</fullName>
    </submittedName>
</protein>
<proteinExistence type="predicted"/>